<gene>
    <name evidence="2" type="ORF">ABXS05_06625</name>
</gene>
<evidence type="ECO:0000256" key="1">
    <source>
        <dbReference type="SAM" id="MobiDB-lite"/>
    </source>
</evidence>
<evidence type="ECO:0000313" key="3">
    <source>
        <dbReference type="Proteomes" id="UP001555786"/>
    </source>
</evidence>
<dbReference type="Proteomes" id="UP001555786">
    <property type="component" value="Unassembled WGS sequence"/>
</dbReference>
<accession>A0ABV3PHU2</accession>
<comment type="caution">
    <text evidence="2">The sequence shown here is derived from an EMBL/GenBank/DDBJ whole genome shotgun (WGS) entry which is preliminary data.</text>
</comment>
<dbReference type="RefSeq" id="WP_367623329.1">
    <property type="nucleotide sequence ID" value="NZ_JBFNQD010000001.1"/>
</dbReference>
<evidence type="ECO:0000313" key="2">
    <source>
        <dbReference type="EMBL" id="MEW9305202.1"/>
    </source>
</evidence>
<protein>
    <submittedName>
        <fullName evidence="2">Uncharacterized protein</fullName>
    </submittedName>
</protein>
<reference evidence="2 3" key="1">
    <citation type="submission" date="2024-07" db="EMBL/GenBank/DDBJ databases">
        <title>Description of Labrys sedimenti sp. nov., isolated from a diclofenac-degrading enrichment culture.</title>
        <authorList>
            <person name="Tancsics A."/>
            <person name="Csepanyi A."/>
        </authorList>
    </citation>
    <scope>NUCLEOTIDE SEQUENCE [LARGE SCALE GENOMIC DNA]</scope>
    <source>
        <strain evidence="2 3">LMG 23578</strain>
    </source>
</reference>
<dbReference type="EMBL" id="JBFNQD010000001">
    <property type="protein sequence ID" value="MEW9305202.1"/>
    <property type="molecule type" value="Genomic_DNA"/>
</dbReference>
<feature type="region of interest" description="Disordered" evidence="1">
    <location>
        <begin position="1"/>
        <end position="28"/>
    </location>
</feature>
<organism evidence="2 3">
    <name type="scientific">Labrys neptuniae</name>
    <dbReference type="NCBI Taxonomy" id="376174"/>
    <lineage>
        <taxon>Bacteria</taxon>
        <taxon>Pseudomonadati</taxon>
        <taxon>Pseudomonadota</taxon>
        <taxon>Alphaproteobacteria</taxon>
        <taxon>Hyphomicrobiales</taxon>
        <taxon>Xanthobacteraceae</taxon>
        <taxon>Labrys</taxon>
    </lineage>
</organism>
<sequence>METAKMMRKVAMVHPAVGNPSLSSRRHGTLRREWAVRAPATRRDRMGNRLYLDMNKENQSFDDEL</sequence>
<name>A0ABV3PHU2_9HYPH</name>
<proteinExistence type="predicted"/>
<keyword evidence="3" id="KW-1185">Reference proteome</keyword>